<keyword evidence="2" id="KW-1185">Reference proteome</keyword>
<dbReference type="Proteomes" id="UP000189701">
    <property type="component" value="Unplaced"/>
</dbReference>
<name>A0A1U7VLZ1_NICSY</name>
<proteinExistence type="predicted"/>
<evidence type="ECO:0000313" key="3">
    <source>
        <dbReference type="RefSeq" id="XP_009762865.1"/>
    </source>
</evidence>
<gene>
    <name evidence="3" type="primary">LOC104214842</name>
</gene>
<organism evidence="2 3">
    <name type="scientific">Nicotiana sylvestris</name>
    <name type="common">Wood tobacco</name>
    <name type="synonym">South American tobacco</name>
    <dbReference type="NCBI Taxonomy" id="4096"/>
    <lineage>
        <taxon>Eukaryota</taxon>
        <taxon>Viridiplantae</taxon>
        <taxon>Streptophyta</taxon>
        <taxon>Embryophyta</taxon>
        <taxon>Tracheophyta</taxon>
        <taxon>Spermatophyta</taxon>
        <taxon>Magnoliopsida</taxon>
        <taxon>eudicotyledons</taxon>
        <taxon>Gunneridae</taxon>
        <taxon>Pentapetalae</taxon>
        <taxon>asterids</taxon>
        <taxon>lamiids</taxon>
        <taxon>Solanales</taxon>
        <taxon>Solanaceae</taxon>
        <taxon>Nicotianoideae</taxon>
        <taxon>Nicotianeae</taxon>
        <taxon>Nicotiana</taxon>
    </lineage>
</organism>
<sequence>MASDSLALSYIPPTIVDGSVVIQLDPTETGKEADKWKHSLIVAVIGEIPRGYYIAKFKEGEDLKEFLYRGPYTISNRPIILKRWSPDAEFDATFLKEIPLWVSFPNLHMIY</sequence>
<dbReference type="RefSeq" id="XP_009762865.1">
    <property type="nucleotide sequence ID" value="XM_009764563.1"/>
</dbReference>
<feature type="domain" description="DUF4283" evidence="1">
    <location>
        <begin position="44"/>
        <end position="90"/>
    </location>
</feature>
<dbReference type="Pfam" id="PF14111">
    <property type="entry name" value="DUF4283"/>
    <property type="match status" value="1"/>
</dbReference>
<dbReference type="PANTHER" id="PTHR33233:SF17">
    <property type="entry name" value="DUF4283 DOMAIN-CONTAINING PROTEIN"/>
    <property type="match status" value="1"/>
</dbReference>
<reference evidence="2" key="1">
    <citation type="journal article" date="2013" name="Genome Biol.">
        <title>Reference genomes and transcriptomes of Nicotiana sylvestris and Nicotiana tomentosiformis.</title>
        <authorList>
            <person name="Sierro N."/>
            <person name="Battey J.N."/>
            <person name="Ouadi S."/>
            <person name="Bovet L."/>
            <person name="Goepfert S."/>
            <person name="Bakaher N."/>
            <person name="Peitsch M.C."/>
            <person name="Ivanov N.V."/>
        </authorList>
    </citation>
    <scope>NUCLEOTIDE SEQUENCE [LARGE SCALE GENOMIC DNA]</scope>
</reference>
<evidence type="ECO:0000313" key="2">
    <source>
        <dbReference type="Proteomes" id="UP000189701"/>
    </source>
</evidence>
<protein>
    <submittedName>
        <fullName evidence="3">Uncharacterized protein LOC104214842 isoform X2</fullName>
    </submittedName>
</protein>
<accession>A0A1U7VLZ1</accession>
<dbReference type="InterPro" id="IPR025558">
    <property type="entry name" value="DUF4283"/>
</dbReference>
<dbReference type="PANTHER" id="PTHR33233">
    <property type="entry name" value="ENDONUCLEASE/EXONUCLEASE/PHOSPHATASE"/>
    <property type="match status" value="1"/>
</dbReference>
<evidence type="ECO:0000259" key="1">
    <source>
        <dbReference type="Pfam" id="PF14111"/>
    </source>
</evidence>
<reference evidence="3" key="2">
    <citation type="submission" date="2025-08" db="UniProtKB">
        <authorList>
            <consortium name="RefSeq"/>
        </authorList>
    </citation>
    <scope>IDENTIFICATION</scope>
    <source>
        <tissue evidence="3">Leaf</tissue>
    </source>
</reference>
<dbReference type="AlphaFoldDB" id="A0A1U7VLZ1"/>